<reference evidence="2 3" key="1">
    <citation type="journal article" date="2016" name="Appl. Environ. Microbiol.">
        <title>Function and Phylogeny of Bacterial Butyryl Coenzyme A:Acetate Transferases and Their Diversity in the Proximal Colon of Swine.</title>
        <authorList>
            <person name="Trachsel J."/>
            <person name="Bayles D.O."/>
            <person name="Looft T."/>
            <person name="Levine U.Y."/>
            <person name="Allen H.K."/>
        </authorList>
    </citation>
    <scope>NUCLEOTIDE SEQUENCE [LARGE SCALE GENOMIC DNA]</scope>
    <source>
        <strain evidence="2 3">35-6-1</strain>
    </source>
</reference>
<keyword evidence="3" id="KW-1185">Reference proteome</keyword>
<organism evidence="2 3">
    <name type="scientific">Peptoniphilus porci</name>
    <dbReference type="NCBI Taxonomy" id="2652280"/>
    <lineage>
        <taxon>Bacteria</taxon>
        <taxon>Bacillati</taxon>
        <taxon>Bacillota</taxon>
        <taxon>Tissierellia</taxon>
        <taxon>Tissierellales</taxon>
        <taxon>Peptoniphilaceae</taxon>
        <taxon>Peptoniphilus</taxon>
    </lineage>
</organism>
<gene>
    <name evidence="2" type="ORF">BIV18_09865</name>
</gene>
<dbReference type="AlphaFoldDB" id="A0A1U7LX44"/>
<evidence type="ECO:0000313" key="2">
    <source>
        <dbReference type="EMBL" id="OLR61650.1"/>
    </source>
</evidence>
<sequence>MKINEGLKRKLLIGGLGVLGIALLIGLFFIVSSFLSKNKEETTNENPVTYDLMTYNPEKRILKVNDKKLKLGKSEKVISKRGNVYVYDEGTKTLSLINENLEKSELGILDDEPVLADRNQDKVVVKTKQNTIFSFGFESSNNIAEKLKGVGVKDFAIDKDDVFYIEEDKGKTVLSSTNSSTLQRIPNLSSISILGDKVLVSSGYGMKGNQTIAILNKSLRGLDLLSFKADELELVNSNADRACFKDGKNLQIFDIRTNKMISLNNVGDMENNAISLDQNLVYTIKDDKLYIRDLKTAEIKETRDVEAGSVIVQVR</sequence>
<dbReference type="SUPFAM" id="SSF69304">
    <property type="entry name" value="Tricorn protease N-terminal domain"/>
    <property type="match status" value="1"/>
</dbReference>
<dbReference type="EMBL" id="MJIH01000008">
    <property type="protein sequence ID" value="OLR61650.1"/>
    <property type="molecule type" value="Genomic_DNA"/>
</dbReference>
<proteinExistence type="predicted"/>
<feature type="transmembrane region" description="Helical" evidence="1">
    <location>
        <begin position="12"/>
        <end position="35"/>
    </location>
</feature>
<name>A0A1U7LX44_9FIRM</name>
<protein>
    <submittedName>
        <fullName evidence="2">Uncharacterized protein</fullName>
    </submittedName>
</protein>
<keyword evidence="1" id="KW-1133">Transmembrane helix</keyword>
<keyword evidence="1" id="KW-0812">Transmembrane</keyword>
<keyword evidence="1" id="KW-0472">Membrane</keyword>
<dbReference type="Proteomes" id="UP000187166">
    <property type="component" value="Unassembled WGS sequence"/>
</dbReference>
<comment type="caution">
    <text evidence="2">The sequence shown here is derived from an EMBL/GenBank/DDBJ whole genome shotgun (WGS) entry which is preliminary data.</text>
</comment>
<dbReference type="STRING" id="1465756.BIV18_09865"/>
<evidence type="ECO:0000256" key="1">
    <source>
        <dbReference type="SAM" id="Phobius"/>
    </source>
</evidence>
<evidence type="ECO:0000313" key="3">
    <source>
        <dbReference type="Proteomes" id="UP000187166"/>
    </source>
</evidence>
<accession>A0A1U7LX44</accession>